<dbReference type="EMBL" id="CP003364">
    <property type="protein sequence ID" value="AGA28707.1"/>
    <property type="molecule type" value="Genomic_DNA"/>
</dbReference>
<dbReference type="KEGG" id="saci:Sinac_4525"/>
<proteinExistence type="inferred from homology"/>
<evidence type="ECO:0000256" key="5">
    <source>
        <dbReference type="HAMAP-Rule" id="MF_00265"/>
    </source>
</evidence>
<dbReference type="InterPro" id="IPR029060">
    <property type="entry name" value="PIN-like_dom_sf"/>
</dbReference>
<accession>L0DHH0</accession>
<dbReference type="Pfam" id="PF01850">
    <property type="entry name" value="PIN"/>
    <property type="match status" value="1"/>
</dbReference>
<dbReference type="OrthoDB" id="5568064at2"/>
<dbReference type="SUPFAM" id="SSF88723">
    <property type="entry name" value="PIN domain-like"/>
    <property type="match status" value="1"/>
</dbReference>
<keyword evidence="4 5" id="KW-0378">Hydrolase</keyword>
<feature type="binding site" evidence="5">
    <location>
        <position position="7"/>
    </location>
    <ligand>
        <name>Mg(2+)</name>
        <dbReference type="ChEBI" id="CHEBI:18420"/>
    </ligand>
</feature>
<keyword evidence="5" id="KW-0460">Magnesium</keyword>
<evidence type="ECO:0000256" key="3">
    <source>
        <dbReference type="ARBA" id="ARBA00022723"/>
    </source>
</evidence>
<keyword evidence="5" id="KW-0800">Toxin</keyword>
<evidence type="ECO:0000259" key="6">
    <source>
        <dbReference type="Pfam" id="PF01850"/>
    </source>
</evidence>
<sequence>MPIYFLDTSALVKRYVDEVGTGWVQALTHPGAGHTHFLARITQAEMVSAVTRRERGGHIAPADAVTALADFQFDFARQYLVVEISAGLVAHATSLARRYALRGYDAVQLAAALEVQDNASGLVLLSADGDLNAAAIAEGVAVENPNFHS</sequence>
<keyword evidence="2 5" id="KW-0540">Nuclease</keyword>
<dbReference type="HAMAP" id="MF_00265">
    <property type="entry name" value="VapC_Nob1"/>
    <property type="match status" value="1"/>
</dbReference>
<dbReference type="GO" id="GO:0004540">
    <property type="term" value="F:RNA nuclease activity"/>
    <property type="evidence" value="ECO:0007669"/>
    <property type="project" value="InterPro"/>
</dbReference>
<evidence type="ECO:0000256" key="2">
    <source>
        <dbReference type="ARBA" id="ARBA00022722"/>
    </source>
</evidence>
<evidence type="ECO:0000256" key="1">
    <source>
        <dbReference type="ARBA" id="ARBA00022649"/>
    </source>
</evidence>
<dbReference type="RefSeq" id="WP_015247823.1">
    <property type="nucleotide sequence ID" value="NC_019892.1"/>
</dbReference>
<protein>
    <recommendedName>
        <fullName evidence="5">Ribonuclease VapC</fullName>
        <shortName evidence="5">RNase VapC</shortName>
        <ecNumber evidence="5">3.1.-.-</ecNumber>
    </recommendedName>
    <alternativeName>
        <fullName evidence="5">Toxin VapC</fullName>
    </alternativeName>
</protein>
<reference evidence="7 8" key="1">
    <citation type="submission" date="2012-02" db="EMBL/GenBank/DDBJ databases">
        <title>Complete sequence of chromosome of Singulisphaera acidiphila DSM 18658.</title>
        <authorList>
            <consortium name="US DOE Joint Genome Institute (JGI-PGF)"/>
            <person name="Lucas S."/>
            <person name="Copeland A."/>
            <person name="Lapidus A."/>
            <person name="Glavina del Rio T."/>
            <person name="Dalin E."/>
            <person name="Tice H."/>
            <person name="Bruce D."/>
            <person name="Goodwin L."/>
            <person name="Pitluck S."/>
            <person name="Peters L."/>
            <person name="Ovchinnikova G."/>
            <person name="Chertkov O."/>
            <person name="Kyrpides N."/>
            <person name="Mavromatis K."/>
            <person name="Ivanova N."/>
            <person name="Brettin T."/>
            <person name="Detter J.C."/>
            <person name="Han C."/>
            <person name="Larimer F."/>
            <person name="Land M."/>
            <person name="Hauser L."/>
            <person name="Markowitz V."/>
            <person name="Cheng J.-F."/>
            <person name="Hugenholtz P."/>
            <person name="Woyke T."/>
            <person name="Wu D."/>
            <person name="Tindall B."/>
            <person name="Pomrenke H."/>
            <person name="Brambilla E."/>
            <person name="Klenk H.-P."/>
            <person name="Eisen J.A."/>
        </authorList>
    </citation>
    <scope>NUCLEOTIDE SEQUENCE [LARGE SCALE GENOMIC DNA]</scope>
    <source>
        <strain evidence="8">ATCC BAA-1392 / DSM 18658 / VKM B-2454 / MOB10</strain>
    </source>
</reference>
<evidence type="ECO:0000313" key="7">
    <source>
        <dbReference type="EMBL" id="AGA28707.1"/>
    </source>
</evidence>
<comment type="similarity">
    <text evidence="5">Belongs to the PINc/VapC protein family.</text>
</comment>
<dbReference type="EC" id="3.1.-.-" evidence="5"/>
<comment type="cofactor">
    <cofactor evidence="5">
        <name>Mg(2+)</name>
        <dbReference type="ChEBI" id="CHEBI:18420"/>
    </cofactor>
</comment>
<feature type="binding site" evidence="5">
    <location>
        <position position="105"/>
    </location>
    <ligand>
        <name>Mg(2+)</name>
        <dbReference type="ChEBI" id="CHEBI:18420"/>
    </ligand>
</feature>
<organism evidence="7 8">
    <name type="scientific">Singulisphaera acidiphila (strain ATCC BAA-1392 / DSM 18658 / VKM B-2454 / MOB10)</name>
    <dbReference type="NCBI Taxonomy" id="886293"/>
    <lineage>
        <taxon>Bacteria</taxon>
        <taxon>Pseudomonadati</taxon>
        <taxon>Planctomycetota</taxon>
        <taxon>Planctomycetia</taxon>
        <taxon>Isosphaerales</taxon>
        <taxon>Isosphaeraceae</taxon>
        <taxon>Singulisphaera</taxon>
    </lineage>
</organism>
<dbReference type="GO" id="GO:0000287">
    <property type="term" value="F:magnesium ion binding"/>
    <property type="evidence" value="ECO:0007669"/>
    <property type="project" value="UniProtKB-UniRule"/>
</dbReference>
<comment type="function">
    <text evidence="5">Toxic component of a toxin-antitoxin (TA) system. An RNase.</text>
</comment>
<dbReference type="InterPro" id="IPR002716">
    <property type="entry name" value="PIN_dom"/>
</dbReference>
<keyword evidence="1 5" id="KW-1277">Toxin-antitoxin system</keyword>
<name>L0DHH0_SINAD</name>
<feature type="domain" description="PIN" evidence="6">
    <location>
        <begin position="4"/>
        <end position="135"/>
    </location>
</feature>
<dbReference type="Gene3D" id="3.40.50.1010">
    <property type="entry name" value="5'-nuclease"/>
    <property type="match status" value="1"/>
</dbReference>
<dbReference type="GO" id="GO:0016787">
    <property type="term" value="F:hydrolase activity"/>
    <property type="evidence" value="ECO:0007669"/>
    <property type="project" value="UniProtKB-KW"/>
</dbReference>
<dbReference type="eggNOG" id="COG4113">
    <property type="taxonomic scope" value="Bacteria"/>
</dbReference>
<dbReference type="GO" id="GO:0090729">
    <property type="term" value="F:toxin activity"/>
    <property type="evidence" value="ECO:0007669"/>
    <property type="project" value="UniProtKB-KW"/>
</dbReference>
<dbReference type="Proteomes" id="UP000010798">
    <property type="component" value="Chromosome"/>
</dbReference>
<keyword evidence="8" id="KW-1185">Reference proteome</keyword>
<dbReference type="CDD" id="cd09874">
    <property type="entry name" value="PIN_MT3492-like"/>
    <property type="match status" value="1"/>
</dbReference>
<dbReference type="STRING" id="886293.Sinac_4525"/>
<gene>
    <name evidence="5" type="primary">vapC</name>
    <name evidence="7" type="ordered locus">Sinac_4525</name>
</gene>
<evidence type="ECO:0000256" key="4">
    <source>
        <dbReference type="ARBA" id="ARBA00022801"/>
    </source>
</evidence>
<evidence type="ECO:0000313" key="8">
    <source>
        <dbReference type="Proteomes" id="UP000010798"/>
    </source>
</evidence>
<dbReference type="HOGENOM" id="CLU_119496_1_1_0"/>
<dbReference type="AlphaFoldDB" id="L0DHH0"/>
<dbReference type="InterPro" id="IPR022907">
    <property type="entry name" value="VapC_family"/>
</dbReference>
<keyword evidence="3 5" id="KW-0479">Metal-binding</keyword>